<dbReference type="SUPFAM" id="SSF54001">
    <property type="entry name" value="Cysteine proteinases"/>
    <property type="match status" value="1"/>
</dbReference>
<reference evidence="1" key="1">
    <citation type="submission" date="2015-07" db="EMBL/GenBank/DDBJ databases">
        <title>Adaptation to a free-living lifestyle via gene acquisitions in the diplomonad Trepomonas sp. PC1.</title>
        <authorList>
            <person name="Xu F."/>
            <person name="Jerlstrom-Hultqvist J."/>
            <person name="Kolisko M."/>
            <person name="Simpson A.G.B."/>
            <person name="Roger A.J."/>
            <person name="Svard S.G."/>
            <person name="Andersson J.O."/>
        </authorList>
    </citation>
    <scope>NUCLEOTIDE SEQUENCE</scope>
    <source>
        <strain evidence="1">PC1</strain>
    </source>
</reference>
<feature type="non-terminal residue" evidence="1">
    <location>
        <position position="1"/>
    </location>
</feature>
<name>A0A146K961_9EUKA</name>
<protein>
    <recommendedName>
        <fullName evidence="2">Transglutaminase-like superfamily protein</fullName>
    </recommendedName>
</protein>
<proteinExistence type="predicted"/>
<feature type="non-terminal residue" evidence="1">
    <location>
        <position position="328"/>
    </location>
</feature>
<dbReference type="AlphaFoldDB" id="A0A146K961"/>
<evidence type="ECO:0000313" key="1">
    <source>
        <dbReference type="EMBL" id="JAP92474.1"/>
    </source>
</evidence>
<sequence>FQKPIYVENSIQQKVQDVLVENEKVQIEVEVEYGCDFQPLYQQIYDTIIENRFEPTFQFTKAHASNSQIYKIKFPVGNKLNFEAKVAMFDDGTYFNMCSNKQFYNLVAKHCQCLNRVCYVPLSFKLTKSQMSECIDFVQRDHPEFWFLTQLNTFSQQEQFVIKIELWQTNSDEILLQNAKFEQKLKEICNLGLNEYDSERSIQMFIAKGQSLRESSDQIHESAFGALVLQKAVCYGNCALFKLAMSLRNIECVRITGNAWTGITTFQAGSSVHQWVAAKINGKWTYVDPTWNVGTTPGNWLYFNLSESNMKRDHKPKIDLKLFCVEVK</sequence>
<dbReference type="EMBL" id="GDID01004132">
    <property type="protein sequence ID" value="JAP92474.1"/>
    <property type="molecule type" value="Transcribed_RNA"/>
</dbReference>
<dbReference type="Gene3D" id="3.10.620.30">
    <property type="match status" value="1"/>
</dbReference>
<accession>A0A146K961</accession>
<evidence type="ECO:0008006" key="2">
    <source>
        <dbReference type="Google" id="ProtNLM"/>
    </source>
</evidence>
<dbReference type="InterPro" id="IPR038765">
    <property type="entry name" value="Papain-like_cys_pep_sf"/>
</dbReference>
<organism evidence="1">
    <name type="scientific">Trepomonas sp. PC1</name>
    <dbReference type="NCBI Taxonomy" id="1076344"/>
    <lineage>
        <taxon>Eukaryota</taxon>
        <taxon>Metamonada</taxon>
        <taxon>Diplomonadida</taxon>
        <taxon>Hexamitidae</taxon>
        <taxon>Hexamitinae</taxon>
        <taxon>Trepomonas</taxon>
    </lineage>
</organism>
<gene>
    <name evidence="1" type="ORF">TPC1_15573</name>
</gene>